<sequence length="235" mass="25728">MLAAMSFHQSLRLLRIARARSFALSQHLDDSAFSGFSLKLSDDQREFQQLARKFALEAMIPKEKYYDQSMEYPREFFEKARELDLVNTHNPEKFGGMGLGSVDGCIIGEELAYGCTVMATVIEANSLATAPLLVAASDEQNKKYLVRLVEESPGAGSDVAGAKTTAVKKGDTWVINGSKMWITNGGVAKWFFVLAKTDPNANAGSAFTSFIVEAYSPGITVGRKEINVGQRFLGH</sequence>
<dbReference type="Proteomes" id="UP001163321">
    <property type="component" value="Chromosome 1"/>
</dbReference>
<gene>
    <name evidence="1" type="ORF">PsorP6_001888</name>
</gene>
<comment type="caution">
    <text evidence="1">The sequence shown here is derived from an EMBL/GenBank/DDBJ whole genome shotgun (WGS) entry which is preliminary data.</text>
</comment>
<organism evidence="1 2">
    <name type="scientific">Peronosclerospora sorghi</name>
    <dbReference type="NCBI Taxonomy" id="230839"/>
    <lineage>
        <taxon>Eukaryota</taxon>
        <taxon>Sar</taxon>
        <taxon>Stramenopiles</taxon>
        <taxon>Oomycota</taxon>
        <taxon>Peronosporomycetes</taxon>
        <taxon>Peronosporales</taxon>
        <taxon>Peronosporaceae</taxon>
        <taxon>Peronosclerospora</taxon>
    </lineage>
</organism>
<proteinExistence type="predicted"/>
<dbReference type="EMBL" id="CM047580">
    <property type="protein sequence ID" value="KAI9922306.1"/>
    <property type="molecule type" value="Genomic_DNA"/>
</dbReference>
<evidence type="ECO:0000313" key="1">
    <source>
        <dbReference type="EMBL" id="KAI9922306.1"/>
    </source>
</evidence>
<accession>A0ACC0WWF9</accession>
<protein>
    <submittedName>
        <fullName evidence="1">Uncharacterized protein</fullName>
    </submittedName>
</protein>
<evidence type="ECO:0000313" key="2">
    <source>
        <dbReference type="Proteomes" id="UP001163321"/>
    </source>
</evidence>
<name>A0ACC0WWF9_9STRA</name>
<reference evidence="1 2" key="1">
    <citation type="journal article" date="2022" name="bioRxiv">
        <title>The genome of the oomycete Peronosclerospora sorghi, a cosmopolitan pathogen of maize and sorghum, is inflated with dispersed pseudogenes.</title>
        <authorList>
            <person name="Fletcher K."/>
            <person name="Martin F."/>
            <person name="Isakeit T."/>
            <person name="Cavanaugh K."/>
            <person name="Magill C."/>
            <person name="Michelmore R."/>
        </authorList>
    </citation>
    <scope>NUCLEOTIDE SEQUENCE [LARGE SCALE GENOMIC DNA]</scope>
    <source>
        <strain evidence="1">P6</strain>
    </source>
</reference>
<keyword evidence="2" id="KW-1185">Reference proteome</keyword>